<gene>
    <name evidence="3" type="ORF">UFOPK4020_00760</name>
</gene>
<feature type="domain" description="Peptidase M20 dimerisation" evidence="2">
    <location>
        <begin position="216"/>
        <end position="309"/>
    </location>
</feature>
<dbReference type="Pfam" id="PF01546">
    <property type="entry name" value="Peptidase_M20"/>
    <property type="match status" value="1"/>
</dbReference>
<dbReference type="EMBL" id="CAFBOV010000136">
    <property type="protein sequence ID" value="CAB5000055.1"/>
    <property type="molecule type" value="Genomic_DNA"/>
</dbReference>
<dbReference type="PANTHER" id="PTHR11014">
    <property type="entry name" value="PEPTIDASE M20 FAMILY MEMBER"/>
    <property type="match status" value="1"/>
</dbReference>
<dbReference type="InterPro" id="IPR011650">
    <property type="entry name" value="Peptidase_M20_dimer"/>
</dbReference>
<dbReference type="PANTHER" id="PTHR11014:SF63">
    <property type="entry name" value="METALLOPEPTIDASE, PUTATIVE (AFU_ORTHOLOGUE AFUA_6G09600)-RELATED"/>
    <property type="match status" value="1"/>
</dbReference>
<organism evidence="3">
    <name type="scientific">freshwater metagenome</name>
    <dbReference type="NCBI Taxonomy" id="449393"/>
    <lineage>
        <taxon>unclassified sequences</taxon>
        <taxon>metagenomes</taxon>
        <taxon>ecological metagenomes</taxon>
    </lineage>
</organism>
<evidence type="ECO:0000313" key="3">
    <source>
        <dbReference type="EMBL" id="CAB5000055.1"/>
    </source>
</evidence>
<dbReference type="PIRSF" id="PIRSF005962">
    <property type="entry name" value="Pept_M20D_amidohydro"/>
    <property type="match status" value="1"/>
</dbReference>
<protein>
    <submittedName>
        <fullName evidence="3">Unannotated protein</fullName>
    </submittedName>
</protein>
<dbReference type="NCBIfam" id="TIGR01891">
    <property type="entry name" value="amidohydrolases"/>
    <property type="match status" value="1"/>
</dbReference>
<evidence type="ECO:0000256" key="1">
    <source>
        <dbReference type="ARBA" id="ARBA00022801"/>
    </source>
</evidence>
<dbReference type="Gene3D" id="3.40.630.10">
    <property type="entry name" value="Zn peptidases"/>
    <property type="match status" value="1"/>
</dbReference>
<keyword evidence="1" id="KW-0378">Hydrolase</keyword>
<proteinExistence type="predicted"/>
<sequence length="424" mass="44798">MAKSNANTPVTAAQERHGAAAGLKDQVGGLMDSTIALRRGLHKWPEIGNTLPKTREQVLSALEGLPLDITLHQTTSGIAAMLTGDKPGPTVMLRGDMDALPMPENTDLDFASKTENCMHACGHDTHTSMLVSTAKLLSERRSEIPGRVLFMFQPGEEGHHGAKFMLDEGLLNVSKLKDGTESPIKAAYALHIVSSIPAGMVGTRGGPVMASSDVVSITITGKGGHASEPFRTLDPIPVACEIVQALQMMITRKIETFDPAVVTITKLIAGTTTNVIPETAKIEGTIRAVSEKTRKKVHDSIRRVAEGIAAAHEMQAAVEIKTGYPVTVNDKPSVDFALDVAESLLGEGNAVHLPSPAMGAEDFSYVLNKIPGAMVFLGGTPEGVNPATAAPNHSNRVIFDESAMAHGIALYSSLALRTLGVTLN</sequence>
<dbReference type="SUPFAM" id="SSF53187">
    <property type="entry name" value="Zn-dependent exopeptidases"/>
    <property type="match status" value="1"/>
</dbReference>
<reference evidence="3" key="1">
    <citation type="submission" date="2020-05" db="EMBL/GenBank/DDBJ databases">
        <authorList>
            <person name="Chiriac C."/>
            <person name="Salcher M."/>
            <person name="Ghai R."/>
            <person name="Kavagutti S V."/>
        </authorList>
    </citation>
    <scope>NUCLEOTIDE SEQUENCE</scope>
</reference>
<dbReference type="Pfam" id="PF07687">
    <property type="entry name" value="M20_dimer"/>
    <property type="match status" value="1"/>
</dbReference>
<dbReference type="AlphaFoldDB" id="A0A6J7P6A2"/>
<dbReference type="Gene3D" id="3.30.70.360">
    <property type="match status" value="1"/>
</dbReference>
<dbReference type="InterPro" id="IPR002933">
    <property type="entry name" value="Peptidase_M20"/>
</dbReference>
<accession>A0A6J7P6A2</accession>
<dbReference type="InterPro" id="IPR017439">
    <property type="entry name" value="Amidohydrolase"/>
</dbReference>
<dbReference type="GO" id="GO:0016787">
    <property type="term" value="F:hydrolase activity"/>
    <property type="evidence" value="ECO:0007669"/>
    <property type="project" value="UniProtKB-KW"/>
</dbReference>
<dbReference type="CDD" id="cd03886">
    <property type="entry name" value="M20_Acy1"/>
    <property type="match status" value="1"/>
</dbReference>
<dbReference type="SUPFAM" id="SSF55031">
    <property type="entry name" value="Bacterial exopeptidase dimerisation domain"/>
    <property type="match status" value="1"/>
</dbReference>
<name>A0A6J7P6A2_9ZZZZ</name>
<dbReference type="FunFam" id="3.30.70.360:FF:000001">
    <property type="entry name" value="N-acetyldiaminopimelate deacetylase"/>
    <property type="match status" value="1"/>
</dbReference>
<evidence type="ECO:0000259" key="2">
    <source>
        <dbReference type="Pfam" id="PF07687"/>
    </source>
</evidence>
<dbReference type="InterPro" id="IPR036264">
    <property type="entry name" value="Bact_exopeptidase_dim_dom"/>
</dbReference>